<dbReference type="EMBL" id="JACOPP010000041">
    <property type="protein sequence ID" value="MBC5735167.1"/>
    <property type="molecule type" value="Genomic_DNA"/>
</dbReference>
<keyword evidence="3" id="KW-0547">Nucleotide-binding</keyword>
<feature type="non-terminal residue" evidence="3">
    <location>
        <position position="1"/>
    </location>
</feature>
<feature type="region of interest" description="Disordered" evidence="2">
    <location>
        <begin position="269"/>
        <end position="296"/>
    </location>
</feature>
<comment type="caution">
    <text evidence="3">The sequence shown here is derived from an EMBL/GenBank/DDBJ whole genome shotgun (WGS) entry which is preliminary data.</text>
</comment>
<reference evidence="3" key="1">
    <citation type="submission" date="2020-08" db="EMBL/GenBank/DDBJ databases">
        <title>Genome public.</title>
        <authorList>
            <person name="Liu C."/>
            <person name="Sun Q."/>
        </authorList>
    </citation>
    <scope>NUCLEOTIDE SEQUENCE</scope>
    <source>
        <strain evidence="3">NSJ-51</strain>
    </source>
</reference>
<feature type="coiled-coil region" evidence="1">
    <location>
        <begin position="213"/>
        <end position="261"/>
    </location>
</feature>
<dbReference type="Proteomes" id="UP000661435">
    <property type="component" value="Unassembled WGS sequence"/>
</dbReference>
<evidence type="ECO:0000313" key="3">
    <source>
        <dbReference type="EMBL" id="MBC5735167.1"/>
    </source>
</evidence>
<keyword evidence="4" id="KW-1185">Reference proteome</keyword>
<sequence length="296" mass="33742">VAKGTFDAYLWQIQEQKLRYITQILTGKHIARSCEDVDETVLSAAQFKAAATDNPMVAQKMELENRVTELKILRGAWSNEQLALEHKVNLTYPSRIREYEQKIERVTQDISLLGQTEGKDFSIVLDGKHYTERPAAGEAFALLYRMISEGRGKDEYEFEIGSYRGFSLFVNFNPFERDIILRGALLYGTDIGNSGQGTITRIENLAERIPNYLEDARRELKETQKQLAVAQQQVGQPFLYEEELSEKVAQLTEINTKLEFESLQESEVILDENGQRSDGEEDWDSERVPACASAEV</sequence>
<organism evidence="3 4">
    <name type="scientific">Lawsonibacter hominis</name>
    <dbReference type="NCBI Taxonomy" id="2763053"/>
    <lineage>
        <taxon>Bacteria</taxon>
        <taxon>Bacillati</taxon>
        <taxon>Bacillota</taxon>
        <taxon>Clostridia</taxon>
        <taxon>Eubacteriales</taxon>
        <taxon>Oscillospiraceae</taxon>
        <taxon>Lawsonibacter</taxon>
    </lineage>
</organism>
<dbReference type="AlphaFoldDB" id="A0A8J6M6J6"/>
<keyword evidence="3" id="KW-0378">Hydrolase</keyword>
<name>A0A8J6M6J6_9FIRM</name>
<evidence type="ECO:0000256" key="1">
    <source>
        <dbReference type="SAM" id="Coils"/>
    </source>
</evidence>
<proteinExistence type="predicted"/>
<keyword evidence="3" id="KW-0347">Helicase</keyword>
<dbReference type="GO" id="GO:0004386">
    <property type="term" value="F:helicase activity"/>
    <property type="evidence" value="ECO:0007669"/>
    <property type="project" value="UniProtKB-KW"/>
</dbReference>
<accession>A0A8J6M6J6</accession>
<keyword evidence="1" id="KW-0175">Coiled coil</keyword>
<protein>
    <submittedName>
        <fullName evidence="3">Helicase</fullName>
    </submittedName>
</protein>
<keyword evidence="3" id="KW-0067">ATP-binding</keyword>
<gene>
    <name evidence="3" type="ORF">H8S57_15795</name>
</gene>
<evidence type="ECO:0000313" key="4">
    <source>
        <dbReference type="Proteomes" id="UP000661435"/>
    </source>
</evidence>
<evidence type="ECO:0000256" key="2">
    <source>
        <dbReference type="SAM" id="MobiDB-lite"/>
    </source>
</evidence>